<organism evidence="7 8">
    <name type="scientific">Acetoanaerobium noterae</name>
    <dbReference type="NCBI Taxonomy" id="745369"/>
    <lineage>
        <taxon>Bacteria</taxon>
        <taxon>Bacillati</taxon>
        <taxon>Bacillota</taxon>
        <taxon>Clostridia</taxon>
        <taxon>Peptostreptococcales</taxon>
        <taxon>Filifactoraceae</taxon>
        <taxon>Acetoanaerobium</taxon>
    </lineage>
</organism>
<dbReference type="PANTHER" id="PTHR43255:SF1">
    <property type="entry name" value="IRON-SULFUR-BINDING OXIDOREDUCTASE FADF-RELATED"/>
    <property type="match status" value="1"/>
</dbReference>
<accession>A0A1T5BGY1</accession>
<protein>
    <submittedName>
        <fullName evidence="7">Fe-S oxidoreductase</fullName>
    </submittedName>
</protein>
<dbReference type="PANTHER" id="PTHR43255">
    <property type="entry name" value="IRON-SULFUR-BINDING OXIDOREDUCTASE FADF-RELATED-RELATED"/>
    <property type="match status" value="1"/>
</dbReference>
<gene>
    <name evidence="7" type="ORF">SAMN02745120_1619</name>
</gene>
<feature type="domain" description="4Fe-4S ferredoxin-type" evidence="6">
    <location>
        <begin position="48"/>
        <end position="72"/>
    </location>
</feature>
<dbReference type="InterPro" id="IPR051460">
    <property type="entry name" value="HdrC_iron-sulfur_subunit"/>
</dbReference>
<dbReference type="PROSITE" id="PS51379">
    <property type="entry name" value="4FE4S_FER_2"/>
    <property type="match status" value="2"/>
</dbReference>
<evidence type="ECO:0000256" key="1">
    <source>
        <dbReference type="ARBA" id="ARBA00022485"/>
    </source>
</evidence>
<dbReference type="OrthoDB" id="5241828at2"/>
<dbReference type="InterPro" id="IPR004017">
    <property type="entry name" value="Cys_rich_dom"/>
</dbReference>
<dbReference type="RefSeq" id="WP_159446426.1">
    <property type="nucleotide sequence ID" value="NZ_FUYN01000003.1"/>
</dbReference>
<keyword evidence="3" id="KW-0560">Oxidoreductase</keyword>
<dbReference type="GO" id="GO:0051539">
    <property type="term" value="F:4 iron, 4 sulfur cluster binding"/>
    <property type="evidence" value="ECO:0007669"/>
    <property type="project" value="UniProtKB-KW"/>
</dbReference>
<keyword evidence="5" id="KW-0411">Iron-sulfur</keyword>
<keyword evidence="8" id="KW-1185">Reference proteome</keyword>
<feature type="domain" description="4Fe-4S ferredoxin-type" evidence="6">
    <location>
        <begin position="6"/>
        <end position="38"/>
    </location>
</feature>
<evidence type="ECO:0000256" key="4">
    <source>
        <dbReference type="ARBA" id="ARBA00023004"/>
    </source>
</evidence>
<dbReference type="Pfam" id="PF02754">
    <property type="entry name" value="CCG"/>
    <property type="match status" value="2"/>
</dbReference>
<dbReference type="GO" id="GO:0046872">
    <property type="term" value="F:metal ion binding"/>
    <property type="evidence" value="ECO:0007669"/>
    <property type="project" value="UniProtKB-KW"/>
</dbReference>
<evidence type="ECO:0000313" key="8">
    <source>
        <dbReference type="Proteomes" id="UP000243406"/>
    </source>
</evidence>
<dbReference type="GO" id="GO:0005886">
    <property type="term" value="C:plasma membrane"/>
    <property type="evidence" value="ECO:0007669"/>
    <property type="project" value="TreeGrafter"/>
</dbReference>
<dbReference type="InterPro" id="IPR017900">
    <property type="entry name" value="4Fe4S_Fe_S_CS"/>
</dbReference>
<evidence type="ECO:0000256" key="2">
    <source>
        <dbReference type="ARBA" id="ARBA00022723"/>
    </source>
</evidence>
<dbReference type="Pfam" id="PF13237">
    <property type="entry name" value="Fer4_10"/>
    <property type="match status" value="1"/>
</dbReference>
<reference evidence="8" key="1">
    <citation type="submission" date="2017-02" db="EMBL/GenBank/DDBJ databases">
        <authorList>
            <person name="Varghese N."/>
            <person name="Submissions S."/>
        </authorList>
    </citation>
    <scope>NUCLEOTIDE SEQUENCE [LARGE SCALE GENOMIC DNA]</scope>
    <source>
        <strain evidence="8">ATCC 35199</strain>
    </source>
</reference>
<dbReference type="AlphaFoldDB" id="A0A1T5BGY1"/>
<dbReference type="SUPFAM" id="SSF46548">
    <property type="entry name" value="alpha-helical ferredoxin"/>
    <property type="match status" value="1"/>
</dbReference>
<sequence length="378" mass="42900">MIISDKTIEIVESEQKCIGCNACMKGCPMLDRFCDSPKTLLKKLLDEKSFDYKLPYSCMQCGYCTKVCPVDVDLKHLFMELRKDTVNQTNGKLPKDLNTSNVAMHQKLSFTGLFSKKIQHLESDTVFFPGCALQAYSPDLVEKVYSYIRETTKGAGYYNVCCAKPTKMMGKDSEFQKIYLGIDDEFKRRKVKRVITGCQNCYMTILSNSPGIEVISLWEYIDKSGVPAEAKNKYKMKKEEGLNTNKSEYSFVLHDPCPTRDVDSIHMAVRNIIAALGIEIDEMKYSKGKTLCCGAGGMVAITQNDIAKAHMRRRATEKDADYILTYCQECVESMRRGGSKSLHILDLIFLDDFLEVNQGNQSTLDKWKNRFIAKTARL</sequence>
<dbReference type="EMBL" id="FUYN01000003">
    <property type="protein sequence ID" value="SKB46551.1"/>
    <property type="molecule type" value="Genomic_DNA"/>
</dbReference>
<keyword evidence="1" id="KW-0004">4Fe-4S</keyword>
<keyword evidence="4" id="KW-0408">Iron</keyword>
<keyword evidence="2" id="KW-0479">Metal-binding</keyword>
<evidence type="ECO:0000256" key="3">
    <source>
        <dbReference type="ARBA" id="ARBA00023002"/>
    </source>
</evidence>
<dbReference type="Gene3D" id="3.30.70.3270">
    <property type="match status" value="1"/>
</dbReference>
<evidence type="ECO:0000313" key="7">
    <source>
        <dbReference type="EMBL" id="SKB46551.1"/>
    </source>
</evidence>
<evidence type="ECO:0000259" key="6">
    <source>
        <dbReference type="PROSITE" id="PS51379"/>
    </source>
</evidence>
<name>A0A1T5BGY1_9FIRM</name>
<dbReference type="InterPro" id="IPR017896">
    <property type="entry name" value="4Fe4S_Fe-S-bd"/>
</dbReference>
<dbReference type="Proteomes" id="UP000243406">
    <property type="component" value="Unassembled WGS sequence"/>
</dbReference>
<dbReference type="PROSITE" id="PS00198">
    <property type="entry name" value="4FE4S_FER_1"/>
    <property type="match status" value="2"/>
</dbReference>
<evidence type="ECO:0000256" key="5">
    <source>
        <dbReference type="ARBA" id="ARBA00023014"/>
    </source>
</evidence>
<dbReference type="GO" id="GO:0016491">
    <property type="term" value="F:oxidoreductase activity"/>
    <property type="evidence" value="ECO:0007669"/>
    <property type="project" value="UniProtKB-KW"/>
</dbReference>
<proteinExistence type="predicted"/>